<protein>
    <recommendedName>
        <fullName evidence="6">Glucose-6-phosphate isomerase</fullName>
    </recommendedName>
</protein>
<dbReference type="SUPFAM" id="SSF53697">
    <property type="entry name" value="SIS domain"/>
    <property type="match status" value="1"/>
</dbReference>
<dbReference type="PANTHER" id="PTHR11469:SF1">
    <property type="entry name" value="GLUCOSE-6-PHOSPHATE ISOMERASE"/>
    <property type="match status" value="1"/>
</dbReference>
<organism evidence="4 5">
    <name type="scientific">Sphagnum jensenii</name>
    <dbReference type="NCBI Taxonomy" id="128206"/>
    <lineage>
        <taxon>Eukaryota</taxon>
        <taxon>Viridiplantae</taxon>
        <taxon>Streptophyta</taxon>
        <taxon>Embryophyta</taxon>
        <taxon>Bryophyta</taxon>
        <taxon>Sphagnophytina</taxon>
        <taxon>Sphagnopsida</taxon>
        <taxon>Sphagnales</taxon>
        <taxon>Sphagnaceae</taxon>
        <taxon>Sphagnum</taxon>
    </lineage>
</organism>
<proteinExistence type="predicted"/>
<keyword evidence="1" id="KW-0312">Gluconeogenesis</keyword>
<dbReference type="PROSITE" id="PS51463">
    <property type="entry name" value="P_GLUCOSE_ISOMERASE_3"/>
    <property type="match status" value="1"/>
</dbReference>
<name>A0ABP1AG80_9BRYO</name>
<evidence type="ECO:0000256" key="2">
    <source>
        <dbReference type="ARBA" id="ARBA00023152"/>
    </source>
</evidence>
<dbReference type="Gene3D" id="3.40.50.10490">
    <property type="entry name" value="Glucose-6-phosphate isomerase like protein, domain 1"/>
    <property type="match status" value="2"/>
</dbReference>
<evidence type="ECO:0000313" key="5">
    <source>
        <dbReference type="Proteomes" id="UP001497522"/>
    </source>
</evidence>
<sequence>MQATAVVSKSALISETPAWNSLKDHLGQINKTHLEYDGVVVDFSRQRAAHETLDKLLVLAKEARLKEKIEVMFNGEHINTTEDRAVLHVALRAPQHEQIYCDGKNVVPDVGITGKPLTDVVAIGIGGSFLGPLFVHTALETEPEAAKWAEGCRLHFLSNVDAVDVACAVNGLEQETTLVVVLSKTFTTAETMLNAHTLKAWITNALGQVDFQTMPLTI</sequence>
<keyword evidence="3" id="KW-0413">Isomerase</keyword>
<evidence type="ECO:0000313" key="4">
    <source>
        <dbReference type="EMBL" id="CAK9861437.1"/>
    </source>
</evidence>
<dbReference type="InterPro" id="IPR046348">
    <property type="entry name" value="SIS_dom_sf"/>
</dbReference>
<evidence type="ECO:0008006" key="6">
    <source>
        <dbReference type="Google" id="ProtNLM"/>
    </source>
</evidence>
<keyword evidence="2" id="KW-0324">Glycolysis</keyword>
<evidence type="ECO:0000256" key="3">
    <source>
        <dbReference type="ARBA" id="ARBA00023235"/>
    </source>
</evidence>
<dbReference type="InterPro" id="IPR001672">
    <property type="entry name" value="G6P_Isomerase"/>
</dbReference>
<dbReference type="Pfam" id="PF00342">
    <property type="entry name" value="PGI"/>
    <property type="match status" value="1"/>
</dbReference>
<dbReference type="PANTHER" id="PTHR11469">
    <property type="entry name" value="GLUCOSE-6-PHOSPHATE ISOMERASE"/>
    <property type="match status" value="1"/>
</dbReference>
<reference evidence="4" key="1">
    <citation type="submission" date="2024-03" db="EMBL/GenBank/DDBJ databases">
        <authorList>
            <consortium name="ELIXIR-Norway"/>
            <consortium name="Elixir Norway"/>
        </authorList>
    </citation>
    <scope>NUCLEOTIDE SEQUENCE</scope>
</reference>
<dbReference type="EMBL" id="OZ023713">
    <property type="protein sequence ID" value="CAK9861437.1"/>
    <property type="molecule type" value="Genomic_DNA"/>
</dbReference>
<keyword evidence="5" id="KW-1185">Reference proteome</keyword>
<evidence type="ECO:0000256" key="1">
    <source>
        <dbReference type="ARBA" id="ARBA00022432"/>
    </source>
</evidence>
<dbReference type="Proteomes" id="UP001497522">
    <property type="component" value="Chromosome 12"/>
</dbReference>
<gene>
    <name evidence="4" type="ORF">CSSPJE1EN2_LOCUS4432</name>
</gene>
<accession>A0ABP1AG80</accession>